<evidence type="ECO:0008006" key="3">
    <source>
        <dbReference type="Google" id="ProtNLM"/>
    </source>
</evidence>
<dbReference type="InterPro" id="IPR053134">
    <property type="entry name" value="RNA-dir_DNA_polymerase"/>
</dbReference>
<keyword evidence="2" id="KW-1185">Reference proteome</keyword>
<evidence type="ECO:0000313" key="2">
    <source>
        <dbReference type="Proteomes" id="UP000299102"/>
    </source>
</evidence>
<evidence type="ECO:0000313" key="1">
    <source>
        <dbReference type="EMBL" id="GBP09539.1"/>
    </source>
</evidence>
<dbReference type="PANTHER" id="PTHR24559">
    <property type="entry name" value="TRANSPOSON TY3-I GAG-POL POLYPROTEIN"/>
    <property type="match status" value="1"/>
</dbReference>
<reference evidence="1 2" key="1">
    <citation type="journal article" date="2019" name="Commun. Biol.">
        <title>The bagworm genome reveals a unique fibroin gene that provides high tensile strength.</title>
        <authorList>
            <person name="Kono N."/>
            <person name="Nakamura H."/>
            <person name="Ohtoshi R."/>
            <person name="Tomita M."/>
            <person name="Numata K."/>
            <person name="Arakawa K."/>
        </authorList>
    </citation>
    <scope>NUCLEOTIDE SEQUENCE [LARGE SCALE GENOMIC DNA]</scope>
</reference>
<gene>
    <name evidence="1" type="ORF">EVAR_76551_1</name>
</gene>
<dbReference type="InterPro" id="IPR043502">
    <property type="entry name" value="DNA/RNA_pol_sf"/>
</dbReference>
<dbReference type="Gene3D" id="3.10.10.10">
    <property type="entry name" value="HIV Type 1 Reverse Transcriptase, subunit A, domain 1"/>
    <property type="match status" value="1"/>
</dbReference>
<proteinExistence type="predicted"/>
<name>A0A4C1T4V4_EUMVA</name>
<dbReference type="AlphaFoldDB" id="A0A4C1T4V4"/>
<organism evidence="1 2">
    <name type="scientific">Eumeta variegata</name>
    <name type="common">Bagworm moth</name>
    <name type="synonym">Eumeta japonica</name>
    <dbReference type="NCBI Taxonomy" id="151549"/>
    <lineage>
        <taxon>Eukaryota</taxon>
        <taxon>Metazoa</taxon>
        <taxon>Ecdysozoa</taxon>
        <taxon>Arthropoda</taxon>
        <taxon>Hexapoda</taxon>
        <taxon>Insecta</taxon>
        <taxon>Pterygota</taxon>
        <taxon>Neoptera</taxon>
        <taxon>Endopterygota</taxon>
        <taxon>Lepidoptera</taxon>
        <taxon>Glossata</taxon>
        <taxon>Ditrysia</taxon>
        <taxon>Tineoidea</taxon>
        <taxon>Psychidae</taxon>
        <taxon>Oiketicinae</taxon>
        <taxon>Eumeta</taxon>
    </lineage>
</organism>
<dbReference type="PANTHER" id="PTHR24559:SF444">
    <property type="entry name" value="REVERSE TRANSCRIPTASE DOMAIN-CONTAINING PROTEIN"/>
    <property type="match status" value="1"/>
</dbReference>
<dbReference type="Proteomes" id="UP000299102">
    <property type="component" value="Unassembled WGS sequence"/>
</dbReference>
<dbReference type="InterPro" id="IPR043128">
    <property type="entry name" value="Rev_trsase/Diguanyl_cyclase"/>
</dbReference>
<dbReference type="SUPFAM" id="SSF56672">
    <property type="entry name" value="DNA/RNA polymerases"/>
    <property type="match status" value="1"/>
</dbReference>
<dbReference type="Gene3D" id="3.30.70.270">
    <property type="match status" value="1"/>
</dbReference>
<comment type="caution">
    <text evidence="1">The sequence shown here is derived from an EMBL/GenBank/DDBJ whole genome shotgun (WGS) entry which is preliminary data.</text>
</comment>
<dbReference type="EMBL" id="BGZK01000036">
    <property type="protein sequence ID" value="GBP09539.1"/>
    <property type="molecule type" value="Genomic_DNA"/>
</dbReference>
<protein>
    <recommendedName>
        <fullName evidence="3">Reverse transcriptase domain-containing protein</fullName>
    </recommendedName>
</protein>
<sequence>MKCKLERFYIESMLPEIVHLRFTRNMPIREPSAIRTTDEAINTDDISNTTNVFDARIEDLLMYLGKAKYFASLDLISGYWQMVAAEKDRSKTAFVTPSGIFQFTVVPYG</sequence>
<dbReference type="OrthoDB" id="420169at2759"/>
<dbReference type="GO" id="GO:0071897">
    <property type="term" value="P:DNA biosynthetic process"/>
    <property type="evidence" value="ECO:0007669"/>
    <property type="project" value="UniProtKB-ARBA"/>
</dbReference>
<accession>A0A4C1T4V4</accession>
<dbReference type="STRING" id="151549.A0A4C1T4V4"/>